<dbReference type="EMBL" id="LRGB01002670">
    <property type="protein sequence ID" value="KZS06604.1"/>
    <property type="molecule type" value="Genomic_DNA"/>
</dbReference>
<organism evidence="1 2">
    <name type="scientific">Daphnia magna</name>
    <dbReference type="NCBI Taxonomy" id="35525"/>
    <lineage>
        <taxon>Eukaryota</taxon>
        <taxon>Metazoa</taxon>
        <taxon>Ecdysozoa</taxon>
        <taxon>Arthropoda</taxon>
        <taxon>Crustacea</taxon>
        <taxon>Branchiopoda</taxon>
        <taxon>Diplostraca</taxon>
        <taxon>Cladocera</taxon>
        <taxon>Anomopoda</taxon>
        <taxon>Daphniidae</taxon>
        <taxon>Daphnia</taxon>
    </lineage>
</organism>
<sequence>MVRYRQLHYIGFVDRPCTQNSTFPIRTDRRNATYIFQWQPEPWELVNNQRIFMHGVTDSADLNAKQSCAVESCARHNCNRTIQIFMRMPASYNQPKQVMELKNLKKKSSLYSVLRNYKNLEIVFFKESEYFRNTALFGWYNKGEWRKSPHRDSHLSGFSSIVSLFRGGGLFIDLDTIITLKPLNTLKWWNFLMKNDEEASQTAGGIVNIMTNDIFHLVYGHRLSDDVILNLSQSVYDPFSPVNNILTTAFHDSVANICIGENDTNLCLDLQLLNRRDVFLPQFDSLIWRPVFLALDKYIATNKSKQVEKTLRIMIKNTVNDNIASMIKWKSYPPLIGRSNSNQEILHSLLLSQHCPQTIKHFSNEFWDN</sequence>
<dbReference type="GO" id="GO:0016758">
    <property type="term" value="F:hexosyltransferase activity"/>
    <property type="evidence" value="ECO:0007669"/>
    <property type="project" value="TreeGrafter"/>
</dbReference>
<dbReference type="GO" id="GO:0006688">
    <property type="term" value="P:glycosphingolipid biosynthetic process"/>
    <property type="evidence" value="ECO:0007669"/>
    <property type="project" value="TreeGrafter"/>
</dbReference>
<dbReference type="InterPro" id="IPR051981">
    <property type="entry name" value="Glycosyltransf_32"/>
</dbReference>
<gene>
    <name evidence="1" type="ORF">APZ42_029892</name>
</gene>
<dbReference type="PANTHER" id="PTHR12042:SF21">
    <property type="entry name" value="ALPHA1,4-GALACTOSYLTRANSFERASE 1-RELATED"/>
    <property type="match status" value="1"/>
</dbReference>
<dbReference type="GO" id="GO:0016020">
    <property type="term" value="C:membrane"/>
    <property type="evidence" value="ECO:0007669"/>
    <property type="project" value="GOC"/>
</dbReference>
<evidence type="ECO:0000313" key="1">
    <source>
        <dbReference type="EMBL" id="KZS06604.1"/>
    </source>
</evidence>
<dbReference type="PANTHER" id="PTHR12042">
    <property type="entry name" value="LACTOSYLCERAMIDE 4-ALPHA-GALACTOSYLTRANSFERASE ALPHA- 1,4-GALACTOSYLTRANSFERASE"/>
    <property type="match status" value="1"/>
</dbReference>
<comment type="caution">
    <text evidence="1">The sequence shown here is derived from an EMBL/GenBank/DDBJ whole genome shotgun (WGS) entry which is preliminary data.</text>
</comment>
<dbReference type="STRING" id="35525.A0A162D419"/>
<evidence type="ECO:0000313" key="2">
    <source>
        <dbReference type="Proteomes" id="UP000076858"/>
    </source>
</evidence>
<dbReference type="Proteomes" id="UP000076858">
    <property type="component" value="Unassembled WGS sequence"/>
</dbReference>
<keyword evidence="2" id="KW-1185">Reference proteome</keyword>
<dbReference type="AlphaFoldDB" id="A0A162D419"/>
<name>A0A162D419_9CRUS</name>
<accession>A0A162D419</accession>
<dbReference type="Gene3D" id="3.90.550.20">
    <property type="match status" value="1"/>
</dbReference>
<proteinExistence type="predicted"/>
<evidence type="ECO:0008006" key="3">
    <source>
        <dbReference type="Google" id="ProtNLM"/>
    </source>
</evidence>
<reference evidence="1 2" key="1">
    <citation type="submission" date="2016-03" db="EMBL/GenBank/DDBJ databases">
        <title>EvidentialGene: Evidence-directed Construction of Genes on Genomes.</title>
        <authorList>
            <person name="Gilbert D.G."/>
            <person name="Choi J.-H."/>
            <person name="Mockaitis K."/>
            <person name="Colbourne J."/>
            <person name="Pfrender M."/>
        </authorList>
    </citation>
    <scope>NUCLEOTIDE SEQUENCE [LARGE SCALE GENOMIC DNA]</scope>
    <source>
        <strain evidence="1 2">Xinb3</strain>
        <tissue evidence="1">Complete organism</tissue>
    </source>
</reference>
<dbReference type="OrthoDB" id="6350737at2759"/>
<protein>
    <recommendedName>
        <fullName evidence="3">Alpha-1,4-N-acetylglucosaminyltransferase</fullName>
    </recommendedName>
</protein>